<name>A0A0E9Q7C3_ANGAN</name>
<reference evidence="1" key="2">
    <citation type="journal article" date="2015" name="Fish Shellfish Immunol.">
        <title>Early steps in the European eel (Anguilla anguilla)-Vibrio vulnificus interaction in the gills: Role of the RtxA13 toxin.</title>
        <authorList>
            <person name="Callol A."/>
            <person name="Pajuelo D."/>
            <person name="Ebbesson L."/>
            <person name="Teles M."/>
            <person name="MacKenzie S."/>
            <person name="Amaro C."/>
        </authorList>
    </citation>
    <scope>NUCLEOTIDE SEQUENCE</scope>
</reference>
<reference evidence="1" key="1">
    <citation type="submission" date="2014-11" db="EMBL/GenBank/DDBJ databases">
        <authorList>
            <person name="Amaro Gonzalez C."/>
        </authorList>
    </citation>
    <scope>NUCLEOTIDE SEQUENCE</scope>
</reference>
<dbReference type="EMBL" id="GBXM01096352">
    <property type="protein sequence ID" value="JAH12225.1"/>
    <property type="molecule type" value="Transcribed_RNA"/>
</dbReference>
<accession>A0A0E9Q7C3</accession>
<evidence type="ECO:0000313" key="1">
    <source>
        <dbReference type="EMBL" id="JAH12225.1"/>
    </source>
</evidence>
<dbReference type="AlphaFoldDB" id="A0A0E9Q7C3"/>
<organism evidence="1">
    <name type="scientific">Anguilla anguilla</name>
    <name type="common">European freshwater eel</name>
    <name type="synonym">Muraena anguilla</name>
    <dbReference type="NCBI Taxonomy" id="7936"/>
    <lineage>
        <taxon>Eukaryota</taxon>
        <taxon>Metazoa</taxon>
        <taxon>Chordata</taxon>
        <taxon>Craniata</taxon>
        <taxon>Vertebrata</taxon>
        <taxon>Euteleostomi</taxon>
        <taxon>Actinopterygii</taxon>
        <taxon>Neopterygii</taxon>
        <taxon>Teleostei</taxon>
        <taxon>Anguilliformes</taxon>
        <taxon>Anguillidae</taxon>
        <taxon>Anguilla</taxon>
    </lineage>
</organism>
<sequence length="21" mass="2539">MLPVLYQTQNQIRFTLQCKDV</sequence>
<proteinExistence type="predicted"/>
<protein>
    <submittedName>
        <fullName evidence="1">Uncharacterized protein</fullName>
    </submittedName>
</protein>